<dbReference type="PANTHER" id="PTHR42915">
    <property type="entry name" value="HYPOTHETICAL 460 KDA PROTEIN IN FEUA-SIGW INTERGENIC REGION [PRECURSOR]"/>
    <property type="match status" value="1"/>
</dbReference>
<proteinExistence type="predicted"/>
<evidence type="ECO:0000313" key="4">
    <source>
        <dbReference type="EMBL" id="KPM50133.1"/>
    </source>
</evidence>
<dbReference type="InterPro" id="IPR048503">
    <property type="entry name" value="NamZ_C"/>
</dbReference>
<dbReference type="PIRSF" id="PIRSF016719">
    <property type="entry name" value="UCP016719"/>
    <property type="match status" value="1"/>
</dbReference>
<protein>
    <recommendedName>
        <fullName evidence="6">Lipoprotein</fullName>
    </recommendedName>
</protein>
<comment type="caution">
    <text evidence="4">The sequence shown here is derived from an EMBL/GenBank/DDBJ whole genome shotgun (WGS) entry which is preliminary data.</text>
</comment>
<evidence type="ECO:0000313" key="5">
    <source>
        <dbReference type="Proteomes" id="UP000050454"/>
    </source>
</evidence>
<sequence length="396" mass="44194">MKKILLKSVLFLFLVSPIACKAKPNSLNSPEKIKVGAESMEEYLPLLKNKNVGLVVNHTSLVSNTHLLDTLLSRDVAVKKIFAPEHGFRGTADAGAQINNEIDSKTGLPIVSLYGKNKKPSSAQLEGIDILIFDIQDVGVRFYTYISTLHYTIEAAAENNIPLLVFDRPNPNGHYVAGPLREEGFESFVGIDPIPVVYGLTIGELAKMINEEKWAYKSPAELTVIKCQGYDHNSEYSLPVKPSPNLPNDQSVYLYPSICLFEPTQISVGRGTNTQFQVIGGPDASLGEYSFTPVDMPGANNPVNEGIKCYGKDLTDIDAKNLGFDLTYLFDFYQNFSNKKDFFTNSRFFNLLAGNSWIQEELVAGKSLEEVEARWQSDLNKFKETRKKYLLYSDFN</sequence>
<dbReference type="Proteomes" id="UP000050454">
    <property type="component" value="Unassembled WGS sequence"/>
</dbReference>
<dbReference type="RefSeq" id="WP_055145096.1">
    <property type="nucleotide sequence ID" value="NZ_JXSZ01000005.1"/>
</dbReference>
<feature type="domain" description="Peptidoglycan beta-N-acetylmuramidase NamZ C-terminal" evidence="3">
    <location>
        <begin position="253"/>
        <end position="392"/>
    </location>
</feature>
<evidence type="ECO:0000259" key="2">
    <source>
        <dbReference type="Pfam" id="PF07075"/>
    </source>
</evidence>
<evidence type="ECO:0008006" key="6">
    <source>
        <dbReference type="Google" id="ProtNLM"/>
    </source>
</evidence>
<feature type="chain" id="PRO_5006136640" description="Lipoprotein" evidence="1">
    <location>
        <begin position="23"/>
        <end position="396"/>
    </location>
</feature>
<evidence type="ECO:0000256" key="1">
    <source>
        <dbReference type="SAM" id="SignalP"/>
    </source>
</evidence>
<dbReference type="Gene3D" id="3.90.1150.140">
    <property type="match status" value="1"/>
</dbReference>
<dbReference type="EMBL" id="LGTQ01000005">
    <property type="protein sequence ID" value="KPM50133.1"/>
    <property type="molecule type" value="Genomic_DNA"/>
</dbReference>
<feature type="signal peptide" evidence="1">
    <location>
        <begin position="1"/>
        <end position="22"/>
    </location>
</feature>
<organism evidence="4 5">
    <name type="scientific">Jiulongibacter sediminis</name>
    <dbReference type="NCBI Taxonomy" id="1605367"/>
    <lineage>
        <taxon>Bacteria</taxon>
        <taxon>Pseudomonadati</taxon>
        <taxon>Bacteroidota</taxon>
        <taxon>Cytophagia</taxon>
        <taxon>Cytophagales</taxon>
        <taxon>Leadbetterellaceae</taxon>
        <taxon>Jiulongibacter</taxon>
    </lineage>
</organism>
<dbReference type="PATRIC" id="fig|1605367.3.peg.1920"/>
<dbReference type="STRING" id="1605367.AFM12_02885"/>
<evidence type="ECO:0000259" key="3">
    <source>
        <dbReference type="Pfam" id="PF20732"/>
    </source>
</evidence>
<dbReference type="InterPro" id="IPR008302">
    <property type="entry name" value="NamZ"/>
</dbReference>
<accession>A0A0P7C701</accession>
<keyword evidence="1" id="KW-0732">Signal</keyword>
<dbReference type="PANTHER" id="PTHR42915:SF1">
    <property type="entry name" value="PEPTIDOGLYCAN BETA-N-ACETYLMURAMIDASE NAMZ"/>
    <property type="match status" value="1"/>
</dbReference>
<dbReference type="AlphaFoldDB" id="A0A0P7C701"/>
<gene>
    <name evidence="4" type="ORF">AFM12_02885</name>
</gene>
<feature type="domain" description="Peptidoglycan beta-N-acetylmuramidase NamZ N-terminal" evidence="2">
    <location>
        <begin position="52"/>
        <end position="249"/>
    </location>
</feature>
<dbReference type="Pfam" id="PF07075">
    <property type="entry name" value="NamZ_N"/>
    <property type="match status" value="1"/>
</dbReference>
<dbReference type="Gene3D" id="3.40.50.12170">
    <property type="entry name" value="Uncharacterised protein PF07075, DUF1343"/>
    <property type="match status" value="1"/>
</dbReference>
<dbReference type="Pfam" id="PF20732">
    <property type="entry name" value="NamZ_C"/>
    <property type="match status" value="1"/>
</dbReference>
<reference evidence="4 5" key="1">
    <citation type="submission" date="2015-07" db="EMBL/GenBank/DDBJ databases">
        <title>The draft genome sequence of Leadbetterella sp. JN14-9.</title>
        <authorList>
            <person name="Liu Y."/>
            <person name="Du J."/>
            <person name="Shao Z."/>
        </authorList>
    </citation>
    <scope>NUCLEOTIDE SEQUENCE [LARGE SCALE GENOMIC DNA]</scope>
    <source>
        <strain evidence="4 5">JN14-9</strain>
    </source>
</reference>
<name>A0A0P7C701_9BACT</name>
<dbReference type="GO" id="GO:0033922">
    <property type="term" value="F:peptidoglycan beta-N-acetylmuramidase activity"/>
    <property type="evidence" value="ECO:0007669"/>
    <property type="project" value="InterPro"/>
</dbReference>
<dbReference type="OrthoDB" id="9801061at2"/>
<keyword evidence="5" id="KW-1185">Reference proteome</keyword>
<dbReference type="InterPro" id="IPR048502">
    <property type="entry name" value="NamZ_N"/>
</dbReference>